<organism evidence="1 2">
    <name type="scientific">Fusarium fujikuroi</name>
    <name type="common">Bakanae and foot rot disease fungus</name>
    <name type="synonym">Gibberella fujikuroi</name>
    <dbReference type="NCBI Taxonomy" id="5127"/>
    <lineage>
        <taxon>Eukaryota</taxon>
        <taxon>Fungi</taxon>
        <taxon>Dikarya</taxon>
        <taxon>Ascomycota</taxon>
        <taxon>Pezizomycotina</taxon>
        <taxon>Sordariomycetes</taxon>
        <taxon>Hypocreomycetidae</taxon>
        <taxon>Hypocreales</taxon>
        <taxon>Nectriaceae</taxon>
        <taxon>Fusarium</taxon>
        <taxon>Fusarium fujikuroi species complex</taxon>
    </lineage>
</organism>
<dbReference type="Proteomes" id="UP000760494">
    <property type="component" value="Unassembled WGS sequence"/>
</dbReference>
<evidence type="ECO:0000313" key="2">
    <source>
        <dbReference type="Proteomes" id="UP000760494"/>
    </source>
</evidence>
<gene>
    <name evidence="1" type="ORF">C2S_1428</name>
</gene>
<dbReference type="AlphaFoldDB" id="A0A5Q3DDR3"/>
<dbReference type="EMBL" id="CABFJX010000334">
    <property type="protein sequence ID" value="VTT71735.1"/>
    <property type="molecule type" value="Genomic_DNA"/>
</dbReference>
<name>A0A5Q3DDR3_FUSFU</name>
<proteinExistence type="predicted"/>
<accession>A0A5Q3DDR3</accession>
<evidence type="ECO:0000313" key="1">
    <source>
        <dbReference type="EMBL" id="VTT71735.1"/>
    </source>
</evidence>
<protein>
    <submittedName>
        <fullName evidence="1">Uncharacterized protein</fullName>
    </submittedName>
</protein>
<reference evidence="1" key="1">
    <citation type="submission" date="2019-05" db="EMBL/GenBank/DDBJ databases">
        <authorList>
            <person name="Piombo E."/>
        </authorList>
    </citation>
    <scope>NUCLEOTIDE SEQUENCE</scope>
    <source>
        <strain evidence="1">C2S</strain>
    </source>
</reference>
<sequence length="69" mass="7933">MARTASGETTKKKETRTELKLKTLEMQEVVPPLLPHRAWFAFHASQSRIAHVAGRIKDSKSRTNRISRF</sequence>
<comment type="caution">
    <text evidence="1">The sequence shown here is derived from an EMBL/GenBank/DDBJ whole genome shotgun (WGS) entry which is preliminary data.</text>
</comment>